<evidence type="ECO:0000256" key="3">
    <source>
        <dbReference type="ARBA" id="ARBA00022793"/>
    </source>
</evidence>
<dbReference type="AlphaFoldDB" id="A0A929X057"/>
<dbReference type="EMBL" id="JABZGR010000013">
    <property type="protein sequence ID" value="MBF0970453.1"/>
    <property type="molecule type" value="Genomic_DNA"/>
</dbReference>
<dbReference type="InterPro" id="IPR009010">
    <property type="entry name" value="Asp_de-COase-like_dom_sf"/>
</dbReference>
<feature type="chain" id="PRO_5038186059" description="Aspartate 1-decarboxylase alpha chain" evidence="9 13">
    <location>
        <begin position="25"/>
        <end position="117"/>
    </location>
</feature>
<evidence type="ECO:0000256" key="8">
    <source>
        <dbReference type="ARBA" id="ARBA00023317"/>
    </source>
</evidence>
<dbReference type="NCBIfam" id="TIGR00223">
    <property type="entry name" value="panD"/>
    <property type="match status" value="1"/>
</dbReference>
<dbReference type="PIRSF" id="PIRSF006246">
    <property type="entry name" value="Asp_decarbox"/>
    <property type="match status" value="1"/>
</dbReference>
<evidence type="ECO:0000313" key="15">
    <source>
        <dbReference type="Proteomes" id="UP000704068"/>
    </source>
</evidence>
<comment type="PTM">
    <text evidence="9 12">Is synthesized initially as an inactive proenzyme, which is activated by self-cleavage at a specific serine bond to produce a beta-subunit with a hydroxyl group at its C-terminus and an alpha-subunit with a pyruvoyl group at its N-terminus.</text>
</comment>
<keyword evidence="2 9" id="KW-0566">Pantothenate biosynthesis</keyword>
<evidence type="ECO:0000256" key="10">
    <source>
        <dbReference type="PIRSR" id="PIRSR006246-1"/>
    </source>
</evidence>
<evidence type="ECO:0000256" key="5">
    <source>
        <dbReference type="ARBA" id="ARBA00023145"/>
    </source>
</evidence>
<evidence type="ECO:0000256" key="6">
    <source>
        <dbReference type="ARBA" id="ARBA00023239"/>
    </source>
</evidence>
<accession>A0A929X057</accession>
<dbReference type="GO" id="GO:0004068">
    <property type="term" value="F:aspartate 1-decarboxylase activity"/>
    <property type="evidence" value="ECO:0007669"/>
    <property type="project" value="UniProtKB-UniRule"/>
</dbReference>
<feature type="active site" description="Proton donor" evidence="9 10">
    <location>
        <position position="58"/>
    </location>
</feature>
<comment type="catalytic activity">
    <reaction evidence="9">
        <text>L-aspartate + H(+) = beta-alanine + CO2</text>
        <dbReference type="Rhea" id="RHEA:19497"/>
        <dbReference type="ChEBI" id="CHEBI:15378"/>
        <dbReference type="ChEBI" id="CHEBI:16526"/>
        <dbReference type="ChEBI" id="CHEBI:29991"/>
        <dbReference type="ChEBI" id="CHEBI:57966"/>
        <dbReference type="EC" id="4.1.1.11"/>
    </reaction>
</comment>
<comment type="caution">
    <text evidence="14">The sequence shown here is derived from an EMBL/GenBank/DDBJ whole genome shotgun (WGS) entry which is preliminary data.</text>
</comment>
<proteinExistence type="inferred from homology"/>
<dbReference type="SUPFAM" id="SSF50692">
    <property type="entry name" value="ADC-like"/>
    <property type="match status" value="1"/>
</dbReference>
<dbReference type="PANTHER" id="PTHR21012">
    <property type="entry name" value="ASPARTATE 1-DECARBOXYLASE"/>
    <property type="match status" value="1"/>
</dbReference>
<protein>
    <recommendedName>
        <fullName evidence="9">Aspartate 1-decarboxylase</fullName>
        <ecNumber evidence="9">4.1.1.11</ecNumber>
    </recommendedName>
    <alternativeName>
        <fullName evidence="9">Aspartate alpha-decarboxylase</fullName>
    </alternativeName>
    <component>
        <recommendedName>
            <fullName evidence="9">Aspartate 1-decarboxylase beta chain</fullName>
        </recommendedName>
    </component>
    <component>
        <recommendedName>
            <fullName evidence="9">Aspartate 1-decarboxylase alpha chain</fullName>
        </recommendedName>
    </component>
</protein>
<evidence type="ECO:0000256" key="11">
    <source>
        <dbReference type="PIRSR" id="PIRSR006246-2"/>
    </source>
</evidence>
<dbReference type="EC" id="4.1.1.11" evidence="9"/>
<keyword evidence="3 9" id="KW-0210">Decarboxylase</keyword>
<evidence type="ECO:0000256" key="2">
    <source>
        <dbReference type="ARBA" id="ARBA00022655"/>
    </source>
</evidence>
<dbReference type="Pfam" id="PF02261">
    <property type="entry name" value="Asp_decarbox"/>
    <property type="match status" value="1"/>
</dbReference>
<dbReference type="Proteomes" id="UP000704068">
    <property type="component" value="Unassembled WGS sequence"/>
</dbReference>
<gene>
    <name evidence="9" type="primary">panD</name>
    <name evidence="14" type="ORF">HXK21_05365</name>
</gene>
<comment type="function">
    <text evidence="9">Catalyzes the pyruvoyl-dependent decarboxylation of aspartate to produce beta-alanine.</text>
</comment>
<comment type="pathway">
    <text evidence="9">Cofactor biosynthesis; (R)-pantothenate biosynthesis; beta-alanine from L-aspartate: step 1/1.</text>
</comment>
<comment type="subcellular location">
    <subcellularLocation>
        <location evidence="9">Cytoplasm</location>
    </subcellularLocation>
</comment>
<feature type="binding site" evidence="9 11">
    <location>
        <position position="57"/>
    </location>
    <ligand>
        <name>substrate</name>
    </ligand>
</feature>
<dbReference type="GO" id="GO:0015940">
    <property type="term" value="P:pantothenate biosynthetic process"/>
    <property type="evidence" value="ECO:0007669"/>
    <property type="project" value="UniProtKB-UniRule"/>
</dbReference>
<feature type="modified residue" description="Pyruvic acid (Ser)" evidence="9 12">
    <location>
        <position position="25"/>
    </location>
</feature>
<keyword evidence="5 9" id="KW-0865">Zymogen</keyword>
<evidence type="ECO:0000256" key="13">
    <source>
        <dbReference type="PIRSR" id="PIRSR006246-5"/>
    </source>
</evidence>
<dbReference type="GeneID" id="84576608"/>
<keyword evidence="8 9" id="KW-0670">Pyruvate</keyword>
<dbReference type="HAMAP" id="MF_00446">
    <property type="entry name" value="PanD"/>
    <property type="match status" value="1"/>
</dbReference>
<feature type="active site" description="Schiff-base intermediate with substrate; via pyruvic acid" evidence="9 10">
    <location>
        <position position="25"/>
    </location>
</feature>
<feature type="chain" id="PRO_5038186058" description="Aspartate 1-decarboxylase beta chain" evidence="9 13">
    <location>
        <begin position="1"/>
        <end position="24"/>
    </location>
</feature>
<evidence type="ECO:0000256" key="7">
    <source>
        <dbReference type="ARBA" id="ARBA00023270"/>
    </source>
</evidence>
<keyword evidence="6 9" id="KW-0456">Lyase</keyword>
<feature type="binding site" evidence="9 11">
    <location>
        <begin position="73"/>
        <end position="75"/>
    </location>
    <ligand>
        <name>substrate</name>
    </ligand>
</feature>
<dbReference type="PANTHER" id="PTHR21012:SF0">
    <property type="entry name" value="ASPARTATE 1-DECARBOXYLASE"/>
    <property type="match status" value="1"/>
</dbReference>
<evidence type="ECO:0000256" key="12">
    <source>
        <dbReference type="PIRSR" id="PIRSR006246-3"/>
    </source>
</evidence>
<evidence type="ECO:0000313" key="14">
    <source>
        <dbReference type="EMBL" id="MBF0970453.1"/>
    </source>
</evidence>
<dbReference type="GO" id="GO:0006523">
    <property type="term" value="P:alanine biosynthetic process"/>
    <property type="evidence" value="ECO:0007669"/>
    <property type="project" value="InterPro"/>
</dbReference>
<keyword evidence="7 9" id="KW-0704">Schiff base</keyword>
<comment type="similarity">
    <text evidence="9">Belongs to the PanD family.</text>
</comment>
<dbReference type="CDD" id="cd06919">
    <property type="entry name" value="Asp_decarbox"/>
    <property type="match status" value="1"/>
</dbReference>
<evidence type="ECO:0000256" key="4">
    <source>
        <dbReference type="ARBA" id="ARBA00022813"/>
    </source>
</evidence>
<evidence type="ECO:0000256" key="9">
    <source>
        <dbReference type="HAMAP-Rule" id="MF_00446"/>
    </source>
</evidence>
<evidence type="ECO:0000256" key="1">
    <source>
        <dbReference type="ARBA" id="ARBA00022490"/>
    </source>
</evidence>
<comment type="cofactor">
    <cofactor evidence="9 10">
        <name>pyruvate</name>
        <dbReference type="ChEBI" id="CHEBI:15361"/>
    </cofactor>
    <text evidence="9 10">Binds 1 pyruvoyl group covalently per subunit.</text>
</comment>
<dbReference type="Gene3D" id="2.40.40.20">
    <property type="match status" value="1"/>
</dbReference>
<dbReference type="InterPro" id="IPR003190">
    <property type="entry name" value="Asp_decarbox"/>
</dbReference>
<dbReference type="RefSeq" id="WP_006255567.1">
    <property type="nucleotide sequence ID" value="NZ_CAJPOW010000003.1"/>
</dbReference>
<comment type="subunit">
    <text evidence="9">Heterooctamer of four alpha and four beta subunits.</text>
</comment>
<dbReference type="GO" id="GO:0005829">
    <property type="term" value="C:cytosol"/>
    <property type="evidence" value="ECO:0007669"/>
    <property type="project" value="TreeGrafter"/>
</dbReference>
<name>A0A929X057_9BACT</name>
<keyword evidence="1 9" id="KW-0963">Cytoplasm</keyword>
<organism evidence="14 15">
    <name type="scientific">Alloprevotella tannerae</name>
    <dbReference type="NCBI Taxonomy" id="76122"/>
    <lineage>
        <taxon>Bacteria</taxon>
        <taxon>Pseudomonadati</taxon>
        <taxon>Bacteroidota</taxon>
        <taxon>Bacteroidia</taxon>
        <taxon>Bacteroidales</taxon>
        <taxon>Prevotellaceae</taxon>
        <taxon>Alloprevotella</taxon>
    </lineage>
</organism>
<sequence length="117" mass="12944">MRVSLLKSKIHCAYVTEANLHYMGSITIDEALMEAADLLPYEHVHVVNNNNGERIETYVIRGERGSGVICLNGAAARKFQVGDEVIIMSFGEFSAEEATQFKPTVVFPDRENRLAGA</sequence>
<reference evidence="14" key="1">
    <citation type="submission" date="2020-04" db="EMBL/GenBank/DDBJ databases">
        <title>Deep metagenomics examines the oral microbiome during advanced dental caries in children, revealing novel taxa and co-occurrences with host molecules.</title>
        <authorList>
            <person name="Baker J.L."/>
            <person name="Morton J.T."/>
            <person name="Dinis M."/>
            <person name="Alvarez R."/>
            <person name="Tran N.C."/>
            <person name="Knight R."/>
            <person name="Edlund A."/>
        </authorList>
    </citation>
    <scope>NUCLEOTIDE SEQUENCE</scope>
    <source>
        <strain evidence="14">JCVI_34_bin.1</strain>
    </source>
</reference>
<keyword evidence="4 9" id="KW-0068">Autocatalytic cleavage</keyword>